<dbReference type="PROSITE" id="PS50835">
    <property type="entry name" value="IG_LIKE"/>
    <property type="match status" value="1"/>
</dbReference>
<dbReference type="Gene3D" id="2.60.40.10">
    <property type="entry name" value="Immunoglobulins"/>
    <property type="match status" value="1"/>
</dbReference>
<sequence length="456" mass="51658">MVLLKHIIVHKAFSFYQDIVVFDIHDDKDLTIVRPTREKIEIQCLRTEIGWYVFDDKVLHVGNGVKVMNNPCMLFNPFFEICCLEMKHEGLYTYKRGNDSKNGCMLTMEICKDIIISSKPCVYWAHEGEWIKLQLVQTSVVVEHWIKKNTENKKEIIIPNPQKKSSLVLQNINNKDAGSYIAANTSETWKSGCLTLKIVNSLVTVGKKDDSYVTMIKNSIKLKFIGCKLANIKLLKWKKSLLTEGTEIRELESTSNYELILSKMTKNDEGRYWCEVTNIDDTSTNSGILTLHVVHDIVNVGLSPASCSATIGDSIQIRYFNEIIPQQIIFTAKRSGFNQIAPERKVTKITDTASLFIEEISKEDEGCYLFASADGDAISGVLTLSVIEGNERYNNLYLGQSESGRSAFQPRNGANTFLDAIPKKEDIQETPDKKKKKKGKKTKKEKEKAEEVDETA</sequence>
<dbReference type="Proteomes" id="UP000596742">
    <property type="component" value="Unassembled WGS sequence"/>
</dbReference>
<proteinExistence type="predicted"/>
<dbReference type="InterPro" id="IPR013783">
    <property type="entry name" value="Ig-like_fold"/>
</dbReference>
<feature type="compositionally biased region" description="Basic residues" evidence="1">
    <location>
        <begin position="433"/>
        <end position="443"/>
    </location>
</feature>
<name>A0A8B6DEV4_MYTGA</name>
<evidence type="ECO:0000313" key="3">
    <source>
        <dbReference type="EMBL" id="VDI19191.1"/>
    </source>
</evidence>
<dbReference type="EMBL" id="UYJE01003421">
    <property type="protein sequence ID" value="VDI19191.1"/>
    <property type="molecule type" value="Genomic_DNA"/>
</dbReference>
<gene>
    <name evidence="3" type="ORF">MGAL_10B084274</name>
</gene>
<evidence type="ECO:0000313" key="4">
    <source>
        <dbReference type="Proteomes" id="UP000596742"/>
    </source>
</evidence>
<dbReference type="InterPro" id="IPR036179">
    <property type="entry name" value="Ig-like_dom_sf"/>
</dbReference>
<evidence type="ECO:0000259" key="2">
    <source>
        <dbReference type="PROSITE" id="PS50835"/>
    </source>
</evidence>
<evidence type="ECO:0000256" key="1">
    <source>
        <dbReference type="SAM" id="MobiDB-lite"/>
    </source>
</evidence>
<feature type="compositionally biased region" description="Basic and acidic residues" evidence="1">
    <location>
        <begin position="421"/>
        <end position="432"/>
    </location>
</feature>
<dbReference type="SUPFAM" id="SSF48726">
    <property type="entry name" value="Immunoglobulin"/>
    <property type="match status" value="1"/>
</dbReference>
<feature type="domain" description="Ig-like" evidence="2">
    <location>
        <begin position="235"/>
        <end position="290"/>
    </location>
</feature>
<dbReference type="InterPro" id="IPR007110">
    <property type="entry name" value="Ig-like_dom"/>
</dbReference>
<accession>A0A8B6DEV4</accession>
<organism evidence="3 4">
    <name type="scientific">Mytilus galloprovincialis</name>
    <name type="common">Mediterranean mussel</name>
    <dbReference type="NCBI Taxonomy" id="29158"/>
    <lineage>
        <taxon>Eukaryota</taxon>
        <taxon>Metazoa</taxon>
        <taxon>Spiralia</taxon>
        <taxon>Lophotrochozoa</taxon>
        <taxon>Mollusca</taxon>
        <taxon>Bivalvia</taxon>
        <taxon>Autobranchia</taxon>
        <taxon>Pteriomorphia</taxon>
        <taxon>Mytilida</taxon>
        <taxon>Mytiloidea</taxon>
        <taxon>Mytilidae</taxon>
        <taxon>Mytilinae</taxon>
        <taxon>Mytilus</taxon>
    </lineage>
</organism>
<dbReference type="AlphaFoldDB" id="A0A8B6DEV4"/>
<keyword evidence="4" id="KW-1185">Reference proteome</keyword>
<comment type="caution">
    <text evidence="3">The sequence shown here is derived from an EMBL/GenBank/DDBJ whole genome shotgun (WGS) entry which is preliminary data.</text>
</comment>
<protein>
    <recommendedName>
        <fullName evidence="2">Ig-like domain-containing protein</fullName>
    </recommendedName>
</protein>
<feature type="region of interest" description="Disordered" evidence="1">
    <location>
        <begin position="404"/>
        <end position="456"/>
    </location>
</feature>
<reference evidence="3" key="1">
    <citation type="submission" date="2018-11" db="EMBL/GenBank/DDBJ databases">
        <authorList>
            <person name="Alioto T."/>
            <person name="Alioto T."/>
        </authorList>
    </citation>
    <scope>NUCLEOTIDE SEQUENCE</scope>
</reference>